<dbReference type="EMBL" id="MU151097">
    <property type="protein sequence ID" value="KAF9450777.1"/>
    <property type="molecule type" value="Genomic_DNA"/>
</dbReference>
<dbReference type="AlphaFoldDB" id="A0A9P5XI64"/>
<proteinExistence type="predicted"/>
<protein>
    <submittedName>
        <fullName evidence="2">Uncharacterized protein</fullName>
    </submittedName>
</protein>
<evidence type="ECO:0000256" key="1">
    <source>
        <dbReference type="SAM" id="MobiDB-lite"/>
    </source>
</evidence>
<comment type="caution">
    <text evidence="2">The sequence shown here is derived from an EMBL/GenBank/DDBJ whole genome shotgun (WGS) entry which is preliminary data.</text>
</comment>
<accession>A0A9P5XI64</accession>
<dbReference type="Proteomes" id="UP000807342">
    <property type="component" value="Unassembled WGS sequence"/>
</dbReference>
<keyword evidence="3" id="KW-1185">Reference proteome</keyword>
<evidence type="ECO:0000313" key="2">
    <source>
        <dbReference type="EMBL" id="KAF9450777.1"/>
    </source>
</evidence>
<gene>
    <name evidence="2" type="ORF">P691DRAFT_432522</name>
</gene>
<feature type="region of interest" description="Disordered" evidence="1">
    <location>
        <begin position="22"/>
        <end position="94"/>
    </location>
</feature>
<feature type="compositionally biased region" description="Low complexity" evidence="1">
    <location>
        <begin position="76"/>
        <end position="94"/>
    </location>
</feature>
<feature type="compositionally biased region" description="Pro residues" evidence="1">
    <location>
        <begin position="56"/>
        <end position="73"/>
    </location>
</feature>
<name>A0A9P5XI64_9AGAR</name>
<evidence type="ECO:0000313" key="3">
    <source>
        <dbReference type="Proteomes" id="UP000807342"/>
    </source>
</evidence>
<organism evidence="2 3">
    <name type="scientific">Macrolepiota fuliginosa MF-IS2</name>
    <dbReference type="NCBI Taxonomy" id="1400762"/>
    <lineage>
        <taxon>Eukaryota</taxon>
        <taxon>Fungi</taxon>
        <taxon>Dikarya</taxon>
        <taxon>Basidiomycota</taxon>
        <taxon>Agaricomycotina</taxon>
        <taxon>Agaricomycetes</taxon>
        <taxon>Agaricomycetidae</taxon>
        <taxon>Agaricales</taxon>
        <taxon>Agaricineae</taxon>
        <taxon>Agaricaceae</taxon>
        <taxon>Macrolepiota</taxon>
    </lineage>
</organism>
<reference evidence="2" key="1">
    <citation type="submission" date="2020-11" db="EMBL/GenBank/DDBJ databases">
        <authorList>
            <consortium name="DOE Joint Genome Institute"/>
            <person name="Ahrendt S."/>
            <person name="Riley R."/>
            <person name="Andreopoulos W."/>
            <person name="Labutti K."/>
            <person name="Pangilinan J."/>
            <person name="Ruiz-Duenas F.J."/>
            <person name="Barrasa J.M."/>
            <person name="Sanchez-Garcia M."/>
            <person name="Camarero S."/>
            <person name="Miyauchi S."/>
            <person name="Serrano A."/>
            <person name="Linde D."/>
            <person name="Babiker R."/>
            <person name="Drula E."/>
            <person name="Ayuso-Fernandez I."/>
            <person name="Pacheco R."/>
            <person name="Padilla G."/>
            <person name="Ferreira P."/>
            <person name="Barriuso J."/>
            <person name="Kellner H."/>
            <person name="Castanera R."/>
            <person name="Alfaro M."/>
            <person name="Ramirez L."/>
            <person name="Pisabarro A.G."/>
            <person name="Kuo A."/>
            <person name="Tritt A."/>
            <person name="Lipzen A."/>
            <person name="He G."/>
            <person name="Yan M."/>
            <person name="Ng V."/>
            <person name="Cullen D."/>
            <person name="Martin F."/>
            <person name="Rosso M.-N."/>
            <person name="Henrissat B."/>
            <person name="Hibbett D."/>
            <person name="Martinez A.T."/>
            <person name="Grigoriev I.V."/>
        </authorList>
    </citation>
    <scope>NUCLEOTIDE SEQUENCE</scope>
    <source>
        <strain evidence="2">MF-IS2</strain>
    </source>
</reference>
<sequence>MLRLTVTPPPTCAAVPCRSLNTLNVPTSHPGPPDPHRDVMPTLPHRQRPHQHYRPLQPPIPSTSPRLPYPRPVPQSTSLSSHHVSLHMPSYPLI</sequence>